<dbReference type="AlphaFoldDB" id="A0A1S7RYD3"/>
<dbReference type="EMBL" id="FBWC01000027">
    <property type="protein sequence ID" value="CUX59329.1"/>
    <property type="molecule type" value="Genomic_DNA"/>
</dbReference>
<dbReference type="Proteomes" id="UP000191897">
    <property type="component" value="Unassembled WGS sequence"/>
</dbReference>
<evidence type="ECO:0000313" key="2">
    <source>
        <dbReference type="Proteomes" id="UP000191897"/>
    </source>
</evidence>
<proteinExistence type="predicted"/>
<protein>
    <submittedName>
        <fullName evidence="1">Uncharacterized protein</fullName>
    </submittedName>
</protein>
<sequence>MLPFIPFRNVSRQRKRVAILRLAMPSNNMLFNLVHNPGEISATVIEKPGQFFVRANIVVSTNNAIAPGNDPCFLFLHCTKSE</sequence>
<name>A0A1S7RYD3_AGRTU</name>
<evidence type="ECO:0000313" key="1">
    <source>
        <dbReference type="EMBL" id="CUX59329.1"/>
    </source>
</evidence>
<gene>
    <name evidence="1" type="ORF">AGR4C_Lc50296</name>
</gene>
<organism evidence="1 2">
    <name type="scientific">Agrobacterium tumefaciens str. Kerr 14</name>
    <dbReference type="NCBI Taxonomy" id="1183424"/>
    <lineage>
        <taxon>Bacteria</taxon>
        <taxon>Pseudomonadati</taxon>
        <taxon>Pseudomonadota</taxon>
        <taxon>Alphaproteobacteria</taxon>
        <taxon>Hyphomicrobiales</taxon>
        <taxon>Rhizobiaceae</taxon>
        <taxon>Rhizobium/Agrobacterium group</taxon>
        <taxon>Agrobacterium</taxon>
        <taxon>Agrobacterium tumefaciens complex</taxon>
    </lineage>
</organism>
<reference evidence="1 2" key="1">
    <citation type="submission" date="2016-01" db="EMBL/GenBank/DDBJ databases">
        <authorList>
            <person name="Oliw E.H."/>
        </authorList>
    </citation>
    <scope>NUCLEOTIDE SEQUENCE [LARGE SCALE GENOMIC DNA]</scope>
    <source>
        <strain evidence="1 2">Kerr 14</strain>
    </source>
</reference>
<accession>A0A1S7RYD3</accession>